<dbReference type="Proteomes" id="UP000203632">
    <property type="component" value="Genome"/>
</dbReference>
<reference evidence="1 2" key="1">
    <citation type="journal article" date="2016" name="Nature">
        <title>Redefining the invertebrate RNA virosphere.</title>
        <authorList>
            <person name="Shi M."/>
            <person name="Lin X.D."/>
            <person name="Tian J.H."/>
            <person name="Chen L.J."/>
            <person name="Chen X."/>
            <person name="Li C.X."/>
            <person name="Qin X.C."/>
            <person name="Li J."/>
            <person name="Cao J.P."/>
            <person name="Eden J.S."/>
            <person name="Buchmann J."/>
            <person name="Wang W."/>
            <person name="Xu J."/>
            <person name="Holmes E.C."/>
            <person name="Zhang Y.Z."/>
        </authorList>
    </citation>
    <scope>NUCLEOTIDE SEQUENCE [LARGE SCALE GENOMIC DNA]</scope>
    <source>
        <strain evidence="1 2">XZSJSC65579</strain>
    </source>
</reference>
<dbReference type="GO" id="GO:0003968">
    <property type="term" value="F:RNA-directed RNA polymerase activity"/>
    <property type="evidence" value="ECO:0007669"/>
    <property type="project" value="UniProtKB-KW"/>
</dbReference>
<dbReference type="GeneID" id="30999699"/>
<evidence type="ECO:0000313" key="2">
    <source>
        <dbReference type="Proteomes" id="UP000203632"/>
    </source>
</evidence>
<protein>
    <submittedName>
        <fullName evidence="1">RNA-dependent RNA polymerase</fullName>
    </submittedName>
</protein>
<evidence type="ECO:0000313" key="1">
    <source>
        <dbReference type="EMBL" id="APG78081.1"/>
    </source>
</evidence>
<sequence length="1881" mass="209718">MARVDETPTYLHQSLTALLIHVVKSGDDSLVTRVCRMHRNHIPLRASPSDNVYWCTQVSCHNHVMTAEEMERMEIDEKTWETATYFAGKRARSHGAGDFIVADRIRAFLIKLLDTHSIATVYSDHDARHYMLELLIRDATLTRFLDEKMMSMAVKKSWDTLTGQIPYIKLTASVLNDVMKRIHVDPSDTRDLRHSFSVADACEKLLLSCRTKHAAYNTAVIDVELESDPLLMFSAHQSKAAKQFPKFKLYRVYNVWLIVYGTALYVMDRASVDQLRTRAWSFWMFTVYINNYRVVGGDKEMAKLFKKTATRGLEWYTSQVRACQNSGLNPMSIARGMKVGQARFLNVAWDSTESITKNVDEHSQALYSEEKSHTATMKTWSDMLIGWRAVLPDHLIYDISYLFHLAPGTDASIPKLFTDTIARLNSERKPNSSMVELFLNYCEATFVMEFVAREGRKGRRFSAKDLESFFDTDGDYSPWESNWFRNCVHGSRHMPPENEWGKIRLKRAFPYVHVMEHAWIDAQDVTHVNASVVDVMNEDKPWRESMIDSNEILYTLRYGRLLSKKFTPEKWRADVINKRVRGDVVATLAAKAENTKYGPKVRETYSAADTFREIQSEMDHTAQNVANLLQGPVLRVSSMTVSAKMHDIARRLKDHPNATFIEIVTSQDVSSWSPKMNRQFAIRFYDMLLRLTTAPEGLSYATLWKDICVAISKRGVRGLEHTTTGNFMGWPGTADTVLHSLICAFAANRAKASGVMEGSEKATIMTMIDDAVISMRLKRDGHETKIQSFMSFLCSIYDSLGFEIDQVKTIVSSTKFVFLNRVFAQGSEALCPMKIFMKCNRELNLQLSNIYDQSISIMNSMYGASERGADPFVCYVTGLVLVHRIMMMTDRSLIHSKLPAMVHALIVLAPRGLGGWGVPNMIAWVTKECKDDLSEWFATASTLNNALARAKVSNPEVAHMAGVTTKSVTRLICRVIRCHIEATDPVGVLQAVRLVRLSGVTDPSRVPRSALLEAANRIVGSEEVRRALRSQHSKAFENAVNIIGTKSVMDAAVWDLFFEATPETIVAGMLHKAQRNEVVAMLLPRRRILDLRQGIRRVELNNLRFLPGIFMANGSSAESIVLGPGAIEAAQMRERMYAQVGLKIFNHTEPAVMDLLGKAINLTDTDKKYYGRVNSLGIRGTYVDDIRLRNMYDGMSEGKPHVGIRTRGTVPMNTSGIRTANPVYRCIIKLVVMAQWVREQGVNPDALWELGITLWSSDFQASWQELAIDIPAGISSKRLSSVIANVTHPIGAFPNTQGMIQVSLSAVGDMLSKGNFRHDFAAIVQSMRASALLDRALLGWAFSDRFYGVRLESVSVSLHSGMVLPDDDEVYAAIQEVPSVFKGVEYMELVTKEACNLLQIAIADEEPGIAPDDDMGMEAEIVTGKAISYRTIQKMSRLSSTEAVMGMLKDAAKLETRMKFGLGISGRFPDHVTDTPCLSTNRSVAVVMRSMGQYTNAVWATFLAMCEVAAHAVPRAARIAIGHANVPLRDPPARRLLEPLLNQTELIRPIAAARRLLTKSSLPHSVIADALNTLFGSVAYRVLYLREMSGVYYTVLVLVKTYMGTKATPVHFLASAANQSRSAALEEYSRHQANVAVSAWKGGMIHEWAKAITRSILCHAAAVVNPDNASPKAIAQAWSAGAREVVAELTRVLTGDPTAAESLVIPNIRYMSKESVNTIIDAVQPHIPSKVCKTVIIAMRRQYEHDLVAFSVRVFPRDKEPIPEPVPSSSGANVPVTEPVSRDIMGSLFGRIMETAPRARVEIPRNVLAATAVEMGIVPVINVLAIPGMVSKCLSDKRYAENILKDVDPSSLSGGTFRQHAEAMMIRFSGGETGLDAVTDT</sequence>
<keyword evidence="1" id="KW-0808">Transferase</keyword>
<dbReference type="KEGG" id="vg:30999699"/>
<proteinExistence type="predicted"/>
<name>A0A1L3KKZ3_9VIRU</name>
<dbReference type="RefSeq" id="YP_009345119.1">
    <property type="nucleotide sequence ID" value="NC_033753.1"/>
</dbReference>
<dbReference type="EMBL" id="KX884004">
    <property type="protein sequence ID" value="APG78081.1"/>
    <property type="molecule type" value="Genomic_RNA"/>
</dbReference>
<keyword evidence="2" id="KW-1185">Reference proteome</keyword>
<keyword evidence="1" id="KW-0548">Nucleotidyltransferase</keyword>
<keyword evidence="1" id="KW-0696">RNA-directed RNA polymerase</keyword>
<accession>A0A1L3KKZ3</accession>
<organism evidence="1 2">
    <name type="scientific">Xinzhou nematode virus 3</name>
    <dbReference type="NCBI Taxonomy" id="1923771"/>
    <lineage>
        <taxon>Viruses</taxon>
        <taxon>Riboviria</taxon>
        <taxon>Orthornavirae</taxon>
        <taxon>Negarnaviricota</taxon>
        <taxon>Haploviricotina</taxon>
        <taxon>Chunqiuviricetes</taxon>
        <taxon>Muvirales</taxon>
        <taxon>Qinviridae</taxon>
        <taxon>Yingvirus</taxon>
        <taxon>Yingvirus xinzhouense</taxon>
    </lineage>
</organism>